<accession>A0AAV4UXU2</accession>
<dbReference type="Gene3D" id="3.40.50.1820">
    <property type="entry name" value="alpha/beta hydrolase"/>
    <property type="match status" value="1"/>
</dbReference>
<dbReference type="InterPro" id="IPR002018">
    <property type="entry name" value="CarbesteraseB"/>
</dbReference>
<dbReference type="Pfam" id="PF00135">
    <property type="entry name" value="COesterase"/>
    <property type="match status" value="1"/>
</dbReference>
<dbReference type="InterPro" id="IPR029058">
    <property type="entry name" value="AB_hydrolase_fold"/>
</dbReference>
<dbReference type="SUPFAM" id="SSF53474">
    <property type="entry name" value="alpha/beta-Hydrolases"/>
    <property type="match status" value="1"/>
</dbReference>
<dbReference type="EMBL" id="BPLR01013588">
    <property type="protein sequence ID" value="GIY62160.1"/>
    <property type="molecule type" value="Genomic_DNA"/>
</dbReference>
<dbReference type="PANTHER" id="PTHR45237">
    <property type="entry name" value="POSSIBLE PARA-NITROBENZYL ESTERASE"/>
    <property type="match status" value="1"/>
</dbReference>
<gene>
    <name evidence="4" type="primary">EST6</name>
    <name evidence="4" type="ORF">CEXT_153841</name>
</gene>
<name>A0AAV4UXU2_CAEEX</name>
<comment type="caution">
    <text evidence="4">The sequence shown here is derived from an EMBL/GenBank/DDBJ whole genome shotgun (WGS) entry which is preliminary data.</text>
</comment>
<dbReference type="Proteomes" id="UP001054945">
    <property type="component" value="Unassembled WGS sequence"/>
</dbReference>
<sequence length="144" mass="16847">MFLYDSSSKAKFHLKIVLAICILTKGFAINYTLIRTKFGPVIGHEYEVHPISIYVFKNIPYAKQPIGEMRFKPPEETDAWASENDLNQQPIYCPQSSSSYVKSLNYDVFGQEDCLFLDIYVRKEKNFIFITSTYLFSSRKIFLW</sequence>
<keyword evidence="1" id="KW-0325">Glycoprotein</keyword>
<evidence type="ECO:0000256" key="2">
    <source>
        <dbReference type="SAM" id="Phobius"/>
    </source>
</evidence>
<organism evidence="4 5">
    <name type="scientific">Caerostris extrusa</name>
    <name type="common">Bark spider</name>
    <name type="synonym">Caerostris bankana</name>
    <dbReference type="NCBI Taxonomy" id="172846"/>
    <lineage>
        <taxon>Eukaryota</taxon>
        <taxon>Metazoa</taxon>
        <taxon>Ecdysozoa</taxon>
        <taxon>Arthropoda</taxon>
        <taxon>Chelicerata</taxon>
        <taxon>Arachnida</taxon>
        <taxon>Araneae</taxon>
        <taxon>Araneomorphae</taxon>
        <taxon>Entelegynae</taxon>
        <taxon>Araneoidea</taxon>
        <taxon>Araneidae</taxon>
        <taxon>Caerostris</taxon>
    </lineage>
</organism>
<reference evidence="4 5" key="1">
    <citation type="submission" date="2021-06" db="EMBL/GenBank/DDBJ databases">
        <title>Caerostris extrusa draft genome.</title>
        <authorList>
            <person name="Kono N."/>
            <person name="Arakawa K."/>
        </authorList>
    </citation>
    <scope>NUCLEOTIDE SEQUENCE [LARGE SCALE GENOMIC DNA]</scope>
</reference>
<keyword evidence="2" id="KW-0812">Transmembrane</keyword>
<feature type="domain" description="Carboxylesterase type B" evidence="3">
    <location>
        <begin position="32"/>
        <end position="124"/>
    </location>
</feature>
<keyword evidence="5" id="KW-1185">Reference proteome</keyword>
<feature type="transmembrane region" description="Helical" evidence="2">
    <location>
        <begin position="12"/>
        <end position="34"/>
    </location>
</feature>
<evidence type="ECO:0000256" key="1">
    <source>
        <dbReference type="ARBA" id="ARBA00023180"/>
    </source>
</evidence>
<evidence type="ECO:0000313" key="5">
    <source>
        <dbReference type="Proteomes" id="UP001054945"/>
    </source>
</evidence>
<keyword evidence="2" id="KW-1133">Transmembrane helix</keyword>
<evidence type="ECO:0000259" key="3">
    <source>
        <dbReference type="Pfam" id="PF00135"/>
    </source>
</evidence>
<dbReference type="PANTHER" id="PTHR45237:SF2">
    <property type="entry name" value="POSSIBLE PARA-NITROBENZYL ESTERASE"/>
    <property type="match status" value="1"/>
</dbReference>
<proteinExistence type="predicted"/>
<keyword evidence="2" id="KW-0472">Membrane</keyword>
<evidence type="ECO:0000313" key="4">
    <source>
        <dbReference type="EMBL" id="GIY62160.1"/>
    </source>
</evidence>
<protein>
    <submittedName>
        <fullName evidence="4">Venom carboxylesterase-6</fullName>
    </submittedName>
</protein>
<dbReference type="AlphaFoldDB" id="A0AAV4UXU2"/>